<gene>
    <name evidence="2" type="ORF">KEF29_12685</name>
</gene>
<dbReference type="AlphaFoldDB" id="A0A941FGF7"/>
<keyword evidence="1" id="KW-1133">Transmembrane helix</keyword>
<evidence type="ECO:0000313" key="2">
    <source>
        <dbReference type="EMBL" id="MBR8639876.1"/>
    </source>
</evidence>
<comment type="caution">
    <text evidence="2">The sequence shown here is derived from an EMBL/GenBank/DDBJ whole genome shotgun (WGS) entry which is preliminary data.</text>
</comment>
<protein>
    <submittedName>
        <fullName evidence="2">Uncharacterized protein</fullName>
    </submittedName>
</protein>
<organism evidence="2 3">
    <name type="scientific">Streptomyces tuirus</name>
    <dbReference type="NCBI Taxonomy" id="68278"/>
    <lineage>
        <taxon>Bacteria</taxon>
        <taxon>Bacillati</taxon>
        <taxon>Actinomycetota</taxon>
        <taxon>Actinomycetes</taxon>
        <taxon>Kitasatosporales</taxon>
        <taxon>Streptomycetaceae</taxon>
        <taxon>Streptomyces</taxon>
    </lineage>
</organism>
<keyword evidence="1" id="KW-0812">Transmembrane</keyword>
<evidence type="ECO:0000256" key="1">
    <source>
        <dbReference type="SAM" id="Phobius"/>
    </source>
</evidence>
<evidence type="ECO:0000313" key="3">
    <source>
        <dbReference type="Proteomes" id="UP000682308"/>
    </source>
</evidence>
<accession>A0A941FGF7</accession>
<reference evidence="2 3" key="1">
    <citation type="submission" date="2021-04" db="EMBL/GenBank/DDBJ databases">
        <title>Characterization of the biosynthetic gene cluster of new lipopeptides with antitumor activity in the genome of the marine Streptomyces PHM034.</title>
        <authorList>
            <person name="Ceniceros A."/>
            <person name="Canedo L."/>
            <person name="Mendez C."/>
            <person name="Olano C."/>
            <person name="Schleissner C."/>
            <person name="Cuevas C."/>
            <person name="De La Calle F."/>
            <person name="Salas J.A."/>
        </authorList>
    </citation>
    <scope>NUCLEOTIDE SEQUENCE [LARGE SCALE GENOMIC DNA]</scope>
    <source>
        <strain evidence="2 3">PHM034</strain>
    </source>
</reference>
<name>A0A941FGF7_9ACTN</name>
<dbReference type="EMBL" id="JAGTPG010000002">
    <property type="protein sequence ID" value="MBR8639876.1"/>
    <property type="molecule type" value="Genomic_DNA"/>
</dbReference>
<sequence>MLTAHFTLTHWWIAAIVTGLALAVAVQLFILGALPLAVLRLVFAGWFRRRLALKRSGSRWKT</sequence>
<keyword evidence="3" id="KW-1185">Reference proteome</keyword>
<feature type="transmembrane region" description="Helical" evidence="1">
    <location>
        <begin position="12"/>
        <end position="43"/>
    </location>
</feature>
<proteinExistence type="predicted"/>
<dbReference type="Proteomes" id="UP000682308">
    <property type="component" value="Unassembled WGS sequence"/>
</dbReference>
<keyword evidence="1" id="KW-0472">Membrane</keyword>